<name>A0A0C9X997_9AGAR</name>
<evidence type="ECO:0000313" key="1">
    <source>
        <dbReference type="EMBL" id="KIJ97963.1"/>
    </source>
</evidence>
<evidence type="ECO:0000313" key="2">
    <source>
        <dbReference type="Proteomes" id="UP000054477"/>
    </source>
</evidence>
<dbReference type="EMBL" id="KN838680">
    <property type="protein sequence ID" value="KIJ97963.1"/>
    <property type="molecule type" value="Genomic_DNA"/>
</dbReference>
<protein>
    <submittedName>
        <fullName evidence="1">Uncharacterized protein</fullName>
    </submittedName>
</protein>
<sequence>MMITLDDLLPSSLPRLTISRQLGKMYCLRPADRPLFTPSLNPARRQHYEAGKGYRAELCITMAAATFTDLNT</sequence>
<reference evidence="2" key="2">
    <citation type="submission" date="2015-01" db="EMBL/GenBank/DDBJ databases">
        <title>Evolutionary Origins and Diversification of the Mycorrhizal Mutualists.</title>
        <authorList>
            <consortium name="DOE Joint Genome Institute"/>
            <consortium name="Mycorrhizal Genomics Consortium"/>
            <person name="Kohler A."/>
            <person name="Kuo A."/>
            <person name="Nagy L.G."/>
            <person name="Floudas D."/>
            <person name="Copeland A."/>
            <person name="Barry K.W."/>
            <person name="Cichocki N."/>
            <person name="Veneault-Fourrey C."/>
            <person name="LaButti K."/>
            <person name="Lindquist E.A."/>
            <person name="Lipzen A."/>
            <person name="Lundell T."/>
            <person name="Morin E."/>
            <person name="Murat C."/>
            <person name="Riley R."/>
            <person name="Ohm R."/>
            <person name="Sun H."/>
            <person name="Tunlid A."/>
            <person name="Henrissat B."/>
            <person name="Grigoriev I.V."/>
            <person name="Hibbett D.S."/>
            <person name="Martin F."/>
        </authorList>
    </citation>
    <scope>NUCLEOTIDE SEQUENCE [LARGE SCALE GENOMIC DNA]</scope>
    <source>
        <strain evidence="2">LaAM-08-1</strain>
    </source>
</reference>
<proteinExistence type="predicted"/>
<keyword evidence="2" id="KW-1185">Reference proteome</keyword>
<dbReference type="AlphaFoldDB" id="A0A0C9X997"/>
<organism evidence="1 2">
    <name type="scientific">Laccaria amethystina LaAM-08-1</name>
    <dbReference type="NCBI Taxonomy" id="1095629"/>
    <lineage>
        <taxon>Eukaryota</taxon>
        <taxon>Fungi</taxon>
        <taxon>Dikarya</taxon>
        <taxon>Basidiomycota</taxon>
        <taxon>Agaricomycotina</taxon>
        <taxon>Agaricomycetes</taxon>
        <taxon>Agaricomycetidae</taxon>
        <taxon>Agaricales</taxon>
        <taxon>Agaricineae</taxon>
        <taxon>Hydnangiaceae</taxon>
        <taxon>Laccaria</taxon>
    </lineage>
</organism>
<reference evidence="1 2" key="1">
    <citation type="submission" date="2014-04" db="EMBL/GenBank/DDBJ databases">
        <authorList>
            <consortium name="DOE Joint Genome Institute"/>
            <person name="Kuo A."/>
            <person name="Kohler A."/>
            <person name="Nagy L.G."/>
            <person name="Floudas D."/>
            <person name="Copeland A."/>
            <person name="Barry K.W."/>
            <person name="Cichocki N."/>
            <person name="Veneault-Fourrey C."/>
            <person name="LaButti K."/>
            <person name="Lindquist E.A."/>
            <person name="Lipzen A."/>
            <person name="Lundell T."/>
            <person name="Morin E."/>
            <person name="Murat C."/>
            <person name="Sun H."/>
            <person name="Tunlid A."/>
            <person name="Henrissat B."/>
            <person name="Grigoriev I.V."/>
            <person name="Hibbett D.S."/>
            <person name="Martin F."/>
            <person name="Nordberg H.P."/>
            <person name="Cantor M.N."/>
            <person name="Hua S.X."/>
        </authorList>
    </citation>
    <scope>NUCLEOTIDE SEQUENCE [LARGE SCALE GENOMIC DNA]</scope>
    <source>
        <strain evidence="1 2">LaAM-08-1</strain>
    </source>
</reference>
<gene>
    <name evidence="1" type="ORF">K443DRAFT_224738</name>
</gene>
<dbReference type="Proteomes" id="UP000054477">
    <property type="component" value="Unassembled WGS sequence"/>
</dbReference>
<accession>A0A0C9X997</accession>
<dbReference type="HOGENOM" id="CLU_2722599_0_0_1"/>